<protein>
    <submittedName>
        <fullName evidence="1">Uncharacterized protein</fullName>
    </submittedName>
</protein>
<evidence type="ECO:0000313" key="1">
    <source>
        <dbReference type="EMBL" id="CBI37600.3"/>
    </source>
</evidence>
<dbReference type="InParanoid" id="D7U424"/>
<reference evidence="2" key="1">
    <citation type="journal article" date="2007" name="Nature">
        <title>The grapevine genome sequence suggests ancestral hexaploidization in major angiosperm phyla.</title>
        <authorList>
            <consortium name="The French-Italian Public Consortium for Grapevine Genome Characterization."/>
            <person name="Jaillon O."/>
            <person name="Aury J.-M."/>
            <person name="Noel B."/>
            <person name="Policriti A."/>
            <person name="Clepet C."/>
            <person name="Casagrande A."/>
            <person name="Choisne N."/>
            <person name="Aubourg S."/>
            <person name="Vitulo N."/>
            <person name="Jubin C."/>
            <person name="Vezzi A."/>
            <person name="Legeai F."/>
            <person name="Hugueney P."/>
            <person name="Dasilva C."/>
            <person name="Horner D."/>
            <person name="Mica E."/>
            <person name="Jublot D."/>
            <person name="Poulain J."/>
            <person name="Bruyere C."/>
            <person name="Billault A."/>
            <person name="Segurens B."/>
            <person name="Gouyvenoux M."/>
            <person name="Ugarte E."/>
            <person name="Cattonaro F."/>
            <person name="Anthouard V."/>
            <person name="Vico V."/>
            <person name="Del Fabbro C."/>
            <person name="Alaux M."/>
            <person name="Di Gaspero G."/>
            <person name="Dumas V."/>
            <person name="Felice N."/>
            <person name="Paillard S."/>
            <person name="Juman I."/>
            <person name="Moroldo M."/>
            <person name="Scalabrin S."/>
            <person name="Canaguier A."/>
            <person name="Le Clainche I."/>
            <person name="Malacrida G."/>
            <person name="Durand E."/>
            <person name="Pesole G."/>
            <person name="Laucou V."/>
            <person name="Chatelet P."/>
            <person name="Merdinoglu D."/>
            <person name="Delledonne M."/>
            <person name="Pezzotti M."/>
            <person name="Lecharny A."/>
            <person name="Scarpelli C."/>
            <person name="Artiguenave F."/>
            <person name="Pe M.E."/>
            <person name="Valle G."/>
            <person name="Morgante M."/>
            <person name="Caboche M."/>
            <person name="Adam-Blondon A.-F."/>
            <person name="Weissenbach J."/>
            <person name="Quetier F."/>
            <person name="Wincker P."/>
        </authorList>
    </citation>
    <scope>NUCLEOTIDE SEQUENCE [LARGE SCALE GENOMIC DNA]</scope>
    <source>
        <strain evidence="2">cv. Pinot noir / PN40024</strain>
    </source>
</reference>
<organism evidence="1 2">
    <name type="scientific">Vitis vinifera</name>
    <name type="common">Grape</name>
    <dbReference type="NCBI Taxonomy" id="29760"/>
    <lineage>
        <taxon>Eukaryota</taxon>
        <taxon>Viridiplantae</taxon>
        <taxon>Streptophyta</taxon>
        <taxon>Embryophyta</taxon>
        <taxon>Tracheophyta</taxon>
        <taxon>Spermatophyta</taxon>
        <taxon>Magnoliopsida</taxon>
        <taxon>eudicotyledons</taxon>
        <taxon>Gunneridae</taxon>
        <taxon>Pentapetalae</taxon>
        <taxon>rosids</taxon>
        <taxon>Vitales</taxon>
        <taxon>Vitaceae</taxon>
        <taxon>Viteae</taxon>
        <taxon>Vitis</taxon>
    </lineage>
</organism>
<gene>
    <name evidence="1" type="ordered locus">VIT_04s0044g00570</name>
</gene>
<accession>D7U424</accession>
<dbReference type="Proteomes" id="UP000009183">
    <property type="component" value="Chromosome 4"/>
</dbReference>
<keyword evidence="2" id="KW-1185">Reference proteome</keyword>
<dbReference type="EMBL" id="FN596506">
    <property type="protein sequence ID" value="CBI37600.3"/>
    <property type="molecule type" value="Genomic_DNA"/>
</dbReference>
<dbReference type="HOGENOM" id="CLU_2563089_0_0_1"/>
<dbReference type="AlphaFoldDB" id="D7U424"/>
<name>D7U424_VITVI</name>
<sequence>MFDEFSEAHALHGHGVGSLQGIWLILSSVQPSFERFARSREPMLKSIPVWRQETMNPNGGSCRLFDAPLINSLVIFRTINAI</sequence>
<dbReference type="PaxDb" id="29760-VIT_04s0044g00570.t01"/>
<evidence type="ECO:0000313" key="2">
    <source>
        <dbReference type="Proteomes" id="UP000009183"/>
    </source>
</evidence>
<proteinExistence type="predicted"/>
<dbReference type="STRING" id="29760.D7U424"/>